<reference evidence="1 2" key="1">
    <citation type="journal article" date="2024" name="Plant Biotechnol. J.">
        <title>Dendrobium thyrsiflorum genome and its molecular insights into genes involved in important horticultural traits.</title>
        <authorList>
            <person name="Chen B."/>
            <person name="Wang J.Y."/>
            <person name="Zheng P.J."/>
            <person name="Li K.L."/>
            <person name="Liang Y.M."/>
            <person name="Chen X.F."/>
            <person name="Zhang C."/>
            <person name="Zhao X."/>
            <person name="He X."/>
            <person name="Zhang G.Q."/>
            <person name="Liu Z.J."/>
            <person name="Xu Q."/>
        </authorList>
    </citation>
    <scope>NUCLEOTIDE SEQUENCE [LARGE SCALE GENOMIC DNA]</scope>
    <source>
        <strain evidence="1">GZMU011</strain>
    </source>
</reference>
<organism evidence="1 2">
    <name type="scientific">Dendrobium thyrsiflorum</name>
    <name type="common">Pinecone-like raceme dendrobium</name>
    <name type="synonym">Orchid</name>
    <dbReference type="NCBI Taxonomy" id="117978"/>
    <lineage>
        <taxon>Eukaryota</taxon>
        <taxon>Viridiplantae</taxon>
        <taxon>Streptophyta</taxon>
        <taxon>Embryophyta</taxon>
        <taxon>Tracheophyta</taxon>
        <taxon>Spermatophyta</taxon>
        <taxon>Magnoliopsida</taxon>
        <taxon>Liliopsida</taxon>
        <taxon>Asparagales</taxon>
        <taxon>Orchidaceae</taxon>
        <taxon>Epidendroideae</taxon>
        <taxon>Malaxideae</taxon>
        <taxon>Dendrobiinae</taxon>
        <taxon>Dendrobium</taxon>
    </lineage>
</organism>
<dbReference type="Proteomes" id="UP001552299">
    <property type="component" value="Unassembled WGS sequence"/>
</dbReference>
<dbReference type="AlphaFoldDB" id="A0ABD0VUL2"/>
<name>A0ABD0VUL2_DENTH</name>
<dbReference type="EMBL" id="JANQDX010000001">
    <property type="protein sequence ID" value="KAL0928248.1"/>
    <property type="molecule type" value="Genomic_DNA"/>
</dbReference>
<sequence length="125" mass="14096">MVLASLESSLEMEIGPSRNFGWSPSPSLPTRGGPPRPFRFLICGRAWIYHELVSLTTKSLDYSIWRSLDCSICGNLQCYNSWICSNESKALLTKMVEDCFSPIPETYNGLIQAYGSYGFYDDMSK</sequence>
<gene>
    <name evidence="1" type="ORF">M5K25_000121</name>
</gene>
<evidence type="ECO:0008006" key="3">
    <source>
        <dbReference type="Google" id="ProtNLM"/>
    </source>
</evidence>
<evidence type="ECO:0000313" key="2">
    <source>
        <dbReference type="Proteomes" id="UP001552299"/>
    </source>
</evidence>
<evidence type="ECO:0000313" key="1">
    <source>
        <dbReference type="EMBL" id="KAL0928248.1"/>
    </source>
</evidence>
<keyword evidence="2" id="KW-1185">Reference proteome</keyword>
<accession>A0ABD0VUL2</accession>
<comment type="caution">
    <text evidence="1">The sequence shown here is derived from an EMBL/GenBank/DDBJ whole genome shotgun (WGS) entry which is preliminary data.</text>
</comment>
<proteinExistence type="predicted"/>
<protein>
    <recommendedName>
        <fullName evidence="3">Pentatricopeptide repeat-containing protein</fullName>
    </recommendedName>
</protein>